<dbReference type="EMBL" id="JACKTY010000009">
    <property type="protein sequence ID" value="MCV7224687.1"/>
    <property type="molecule type" value="Genomic_DNA"/>
</dbReference>
<dbReference type="Proteomes" id="UP001526201">
    <property type="component" value="Unassembled WGS sequence"/>
</dbReference>
<organism evidence="2 3">
    <name type="scientific">Mycolicibacterium komossense</name>
    <dbReference type="NCBI Taxonomy" id="1779"/>
    <lineage>
        <taxon>Bacteria</taxon>
        <taxon>Bacillati</taxon>
        <taxon>Actinomycetota</taxon>
        <taxon>Actinomycetes</taxon>
        <taxon>Mycobacteriales</taxon>
        <taxon>Mycobacteriaceae</taxon>
        <taxon>Mycolicibacterium</taxon>
    </lineage>
</organism>
<evidence type="ECO:0000313" key="3">
    <source>
        <dbReference type="Proteomes" id="UP001526201"/>
    </source>
</evidence>
<keyword evidence="1" id="KW-0131">Cell cycle</keyword>
<keyword evidence="1" id="KW-0133">Cell shape</keyword>
<name>A0ABT3C5F4_9MYCO</name>
<comment type="function">
    <text evidence="1">Required for regulated cell division, cell wall synthesis and the maintenance of cell shape.</text>
</comment>
<comment type="subcellular location">
    <subcellularLocation>
        <location evidence="1">Cell membrane</location>
        <topology evidence="1">Single-pass membrane protein</topology>
    </subcellularLocation>
    <text evidence="1">Localizes to poles and midcell sites.</text>
</comment>
<protein>
    <recommendedName>
        <fullName evidence="1">Cell wall synthesis protein CwsA</fullName>
    </recommendedName>
    <alternativeName>
        <fullName evidence="1">Cell wall synthesis and cell shape protein A</fullName>
    </alternativeName>
</protein>
<keyword evidence="1" id="KW-0472">Membrane</keyword>
<comment type="caution">
    <text evidence="2">The sequence shown here is derived from an EMBL/GenBank/DDBJ whole genome shotgun (WGS) entry which is preliminary data.</text>
</comment>
<evidence type="ECO:0000256" key="1">
    <source>
        <dbReference type="HAMAP-Rule" id="MF_00927"/>
    </source>
</evidence>
<keyword evidence="1" id="KW-0812">Transmembrane</keyword>
<feature type="transmembrane region" description="Helical" evidence="1">
    <location>
        <begin position="100"/>
        <end position="121"/>
    </location>
</feature>
<gene>
    <name evidence="1 2" type="primary">cwsA</name>
    <name evidence="2" type="ORF">H7J73_01325</name>
</gene>
<comment type="similarity">
    <text evidence="1">Belongs to the CwsA family.</text>
</comment>
<sequence length="142" mass="15044">MSVKTDNRLTPRQRLARGLVYSTVGPVDVTRGVAGLGAQSLAATTGELRRRYRKSQLRRELAAAQETITRELAAAGEVVSGLPDAIQEARSAQHPGRRRWLVAAGVGAVVVAGGAIAFSAIRRSSRPEPSTLPPSVQVDPKP</sequence>
<keyword evidence="1" id="KW-0132">Cell division</keyword>
<dbReference type="HAMAP" id="MF_00927">
    <property type="entry name" value="CwsA"/>
    <property type="match status" value="1"/>
</dbReference>
<keyword evidence="1" id="KW-1133">Transmembrane helix</keyword>
<evidence type="ECO:0000313" key="2">
    <source>
        <dbReference type="EMBL" id="MCV7224687.1"/>
    </source>
</evidence>
<reference evidence="2 3" key="1">
    <citation type="journal article" date="2022" name="BMC Genomics">
        <title>Comparative genome analysis of mycobacteria focusing on tRNA and non-coding RNA.</title>
        <authorList>
            <person name="Behra P.R.K."/>
            <person name="Pettersson B.M.F."/>
            <person name="Ramesh M."/>
            <person name="Das S."/>
            <person name="Dasgupta S."/>
            <person name="Kirsebom L.A."/>
        </authorList>
    </citation>
    <scope>NUCLEOTIDE SEQUENCE [LARGE SCALE GENOMIC DNA]</scope>
    <source>
        <strain evidence="2 3">DSM 44078</strain>
    </source>
</reference>
<dbReference type="InterPro" id="IPR024245">
    <property type="entry name" value="CwsA"/>
</dbReference>
<proteinExistence type="inferred from homology"/>
<keyword evidence="1" id="KW-1003">Cell membrane</keyword>
<keyword evidence="3" id="KW-1185">Reference proteome</keyword>
<accession>A0ABT3C5F4</accession>
<dbReference type="Pfam" id="PF10814">
    <property type="entry name" value="CwsA"/>
    <property type="match status" value="1"/>
</dbReference>
<dbReference type="RefSeq" id="WP_264065434.1">
    <property type="nucleotide sequence ID" value="NZ_JACKTY010000009.1"/>
</dbReference>